<keyword evidence="6 11" id="KW-0634">PQQ</keyword>
<protein>
    <submittedName>
        <fullName evidence="15">Quino(Hemo)protein alcohol dehydrogenase,PQQ-dependent</fullName>
        <ecNumber evidence="15">1.1.2.-</ecNumber>
    </submittedName>
</protein>
<keyword evidence="8 12" id="KW-0408">Iron</keyword>
<feature type="binding site" evidence="11">
    <location>
        <position position="332"/>
    </location>
    <ligand>
        <name>pyrroloquinoline quinone</name>
        <dbReference type="ChEBI" id="CHEBI:58442"/>
    </ligand>
</feature>
<dbReference type="PANTHER" id="PTHR32303:SF10">
    <property type="entry name" value="OUTER MEMBRANE PROTEIN ASSEMBLY FACTOR BAMB"/>
    <property type="match status" value="1"/>
</dbReference>
<comment type="caution">
    <text evidence="15">The sequence shown here is derived from an EMBL/GenBank/DDBJ whole genome shotgun (WGS) entry which is preliminary data.</text>
</comment>
<feature type="binding site" description="covalent" evidence="11">
    <location>
        <position position="632"/>
    </location>
    <ligand>
        <name>heme c</name>
        <dbReference type="ChEBI" id="CHEBI:61717"/>
    </ligand>
</feature>
<evidence type="ECO:0000256" key="1">
    <source>
        <dbReference type="ARBA" id="ARBA00008156"/>
    </source>
</evidence>
<keyword evidence="4" id="KW-0732">Signal</keyword>
<feature type="binding site" description="axial binding residue" evidence="12">
    <location>
        <position position="672"/>
    </location>
    <ligand>
        <name>heme c</name>
        <dbReference type="ChEBI" id="CHEBI:61717"/>
    </ligand>
    <ligandPart>
        <name>Fe</name>
        <dbReference type="ChEBI" id="CHEBI:18248"/>
    </ligandPart>
</feature>
<accession>N1MPG7</accession>
<keyword evidence="16" id="KW-1185">Reference proteome</keyword>
<keyword evidence="9 13" id="KW-1015">Disulfide bond</keyword>
<feature type="domain" description="Cytochrome c" evidence="14">
    <location>
        <begin position="619"/>
        <end position="695"/>
    </location>
</feature>
<dbReference type="SUPFAM" id="SSF50998">
    <property type="entry name" value="Quinoprotein alcohol dehydrogenase-like"/>
    <property type="match status" value="1"/>
</dbReference>
<dbReference type="OrthoDB" id="9794322at2"/>
<dbReference type="InterPro" id="IPR017512">
    <property type="entry name" value="PQQ_MeOH/EtOH_DH"/>
</dbReference>
<feature type="active site" description="Proton acceptor" evidence="10">
    <location>
        <position position="305"/>
    </location>
</feature>
<name>N1MPG7_9SPHN</name>
<evidence type="ECO:0000256" key="6">
    <source>
        <dbReference type="ARBA" id="ARBA00022891"/>
    </source>
</evidence>
<proteinExistence type="inferred from homology"/>
<dbReference type="EMBL" id="CAVK010000152">
    <property type="protein sequence ID" value="CCW18826.1"/>
    <property type="molecule type" value="Genomic_DNA"/>
</dbReference>
<keyword evidence="2 11" id="KW-0349">Heme</keyword>
<evidence type="ECO:0000256" key="5">
    <source>
        <dbReference type="ARBA" id="ARBA00022837"/>
    </source>
</evidence>
<evidence type="ECO:0000256" key="10">
    <source>
        <dbReference type="PIRSR" id="PIRSR617512-1"/>
    </source>
</evidence>
<dbReference type="InterPro" id="IPR018391">
    <property type="entry name" value="PQQ_b-propeller_rpt"/>
</dbReference>
<evidence type="ECO:0000256" key="3">
    <source>
        <dbReference type="ARBA" id="ARBA00022723"/>
    </source>
</evidence>
<dbReference type="InterPro" id="IPR011047">
    <property type="entry name" value="Quinoprotein_ADH-like_sf"/>
</dbReference>
<dbReference type="GO" id="GO:0020037">
    <property type="term" value="F:heme binding"/>
    <property type="evidence" value="ECO:0007669"/>
    <property type="project" value="InterPro"/>
</dbReference>
<feature type="disulfide bond" evidence="13">
    <location>
        <begin position="113"/>
        <end position="114"/>
    </location>
</feature>
<feature type="binding site" evidence="11">
    <location>
        <begin position="180"/>
        <end position="181"/>
    </location>
    <ligand>
        <name>pyrroloquinoline quinone</name>
        <dbReference type="ChEBI" id="CHEBI:58442"/>
    </ligand>
</feature>
<feature type="binding site" description="axial binding residue" evidence="12">
    <location>
        <position position="636"/>
    </location>
    <ligand>
        <name>heme c</name>
        <dbReference type="ChEBI" id="CHEBI:61717"/>
    </ligand>
    <ligandPart>
        <name>Fe</name>
        <dbReference type="ChEBI" id="CHEBI:18248"/>
    </ligandPart>
</feature>
<dbReference type="GO" id="GO:0030288">
    <property type="term" value="C:outer membrane-bounded periplasmic space"/>
    <property type="evidence" value="ECO:0007669"/>
    <property type="project" value="InterPro"/>
</dbReference>
<evidence type="ECO:0000313" key="15">
    <source>
        <dbReference type="EMBL" id="CCW18826.1"/>
    </source>
</evidence>
<dbReference type="SUPFAM" id="SSF46626">
    <property type="entry name" value="Cytochrome c"/>
    <property type="match status" value="1"/>
</dbReference>
<dbReference type="InterPro" id="IPR036909">
    <property type="entry name" value="Cyt_c-like_dom_sf"/>
</dbReference>
<dbReference type="GO" id="GO:0009055">
    <property type="term" value="F:electron transfer activity"/>
    <property type="evidence" value="ECO:0007669"/>
    <property type="project" value="InterPro"/>
</dbReference>
<dbReference type="GO" id="GO:0016020">
    <property type="term" value="C:membrane"/>
    <property type="evidence" value="ECO:0007669"/>
    <property type="project" value="InterPro"/>
</dbReference>
<organism evidence="15 16">
    <name type="scientific">Sphingobium indicum BiD32</name>
    <dbReference type="NCBI Taxonomy" id="1301087"/>
    <lineage>
        <taxon>Bacteria</taxon>
        <taxon>Pseudomonadati</taxon>
        <taxon>Pseudomonadota</taxon>
        <taxon>Alphaproteobacteria</taxon>
        <taxon>Sphingomonadales</taxon>
        <taxon>Sphingomonadaceae</taxon>
        <taxon>Sphingobium</taxon>
    </lineage>
</organism>
<gene>
    <name evidence="15" type="ORF">EBBID32_31830</name>
</gene>
<evidence type="ECO:0000256" key="9">
    <source>
        <dbReference type="ARBA" id="ARBA00023157"/>
    </source>
</evidence>
<dbReference type="InterPro" id="IPR009056">
    <property type="entry name" value="Cyt_c-like_dom"/>
</dbReference>
<feature type="binding site" evidence="12">
    <location>
        <position position="182"/>
    </location>
    <ligand>
        <name>Ca(2+)</name>
        <dbReference type="ChEBI" id="CHEBI:29108"/>
    </ligand>
</feature>
<feature type="binding site" evidence="11">
    <location>
        <position position="240"/>
    </location>
    <ligand>
        <name>pyrroloquinoline quinone</name>
        <dbReference type="ChEBI" id="CHEBI:58442"/>
    </ligand>
</feature>
<feature type="binding site" evidence="12">
    <location>
        <position position="260"/>
    </location>
    <ligand>
        <name>Ca(2+)</name>
        <dbReference type="ChEBI" id="CHEBI:29108"/>
    </ligand>
</feature>
<evidence type="ECO:0000259" key="14">
    <source>
        <dbReference type="PROSITE" id="PS51007"/>
    </source>
</evidence>
<evidence type="ECO:0000256" key="13">
    <source>
        <dbReference type="PIRSR" id="PIRSR617512-4"/>
    </source>
</evidence>
<keyword evidence="3 12" id="KW-0479">Metal-binding</keyword>
<dbReference type="Gene3D" id="1.10.760.10">
    <property type="entry name" value="Cytochrome c-like domain"/>
    <property type="match status" value="1"/>
</dbReference>
<evidence type="ECO:0000313" key="16">
    <source>
        <dbReference type="Proteomes" id="UP000013201"/>
    </source>
</evidence>
<dbReference type="NCBIfam" id="TIGR03075">
    <property type="entry name" value="PQQ_enz_alc_DH"/>
    <property type="match status" value="1"/>
</dbReference>
<comment type="cofactor">
    <cofactor evidence="11">
        <name>heme c</name>
        <dbReference type="ChEBI" id="CHEBI:61717"/>
    </cofactor>
    <text evidence="11">Binds 1 heme c group per subunit.</text>
</comment>
<dbReference type="AlphaFoldDB" id="N1MPG7"/>
<feature type="binding site" evidence="11">
    <location>
        <position position="119"/>
    </location>
    <ligand>
        <name>pyrroloquinoline quinone</name>
        <dbReference type="ChEBI" id="CHEBI:58442"/>
    </ligand>
</feature>
<evidence type="ECO:0000256" key="12">
    <source>
        <dbReference type="PIRSR" id="PIRSR617512-3"/>
    </source>
</evidence>
<dbReference type="PROSITE" id="PS51007">
    <property type="entry name" value="CYTC"/>
    <property type="match status" value="1"/>
</dbReference>
<evidence type="ECO:0000256" key="4">
    <source>
        <dbReference type="ARBA" id="ARBA00022729"/>
    </source>
</evidence>
<comment type="cofactor">
    <cofactor evidence="11">
        <name>pyrroloquinoline quinone</name>
        <dbReference type="ChEBI" id="CHEBI:58442"/>
    </cofactor>
    <text evidence="11">Binds 1 PQQ group per subunit.</text>
</comment>
<comment type="similarity">
    <text evidence="1">Belongs to the bacterial PQQ dehydrogenase family.</text>
</comment>
<dbReference type="EC" id="1.1.2.-" evidence="15"/>
<comment type="cofactor">
    <cofactor evidence="12">
        <name>Ca(2+)</name>
        <dbReference type="ChEBI" id="CHEBI:29108"/>
    </cofactor>
    <text evidence="12">Binds 1 Ca(2+) ion per subunit.</text>
</comment>
<feature type="binding site" evidence="11">
    <location>
        <position position="164"/>
    </location>
    <ligand>
        <name>pyrroloquinoline quinone</name>
        <dbReference type="ChEBI" id="CHEBI:58442"/>
    </ligand>
</feature>
<dbReference type="Pfam" id="PF13442">
    <property type="entry name" value="Cytochrome_CBB3"/>
    <property type="match status" value="1"/>
</dbReference>
<evidence type="ECO:0000256" key="8">
    <source>
        <dbReference type="ARBA" id="ARBA00023004"/>
    </source>
</evidence>
<dbReference type="InterPro" id="IPR002372">
    <property type="entry name" value="PQQ_rpt_dom"/>
</dbReference>
<evidence type="ECO:0000256" key="7">
    <source>
        <dbReference type="ARBA" id="ARBA00023002"/>
    </source>
</evidence>
<dbReference type="SMART" id="SM00564">
    <property type="entry name" value="PQQ"/>
    <property type="match status" value="5"/>
</dbReference>
<dbReference type="PROSITE" id="PS00364">
    <property type="entry name" value="BACTERIAL_PQQ_2"/>
    <property type="match status" value="1"/>
</dbReference>
<feature type="binding site" description="covalent" evidence="11">
    <location>
        <position position="635"/>
    </location>
    <ligand>
        <name>heme c</name>
        <dbReference type="ChEBI" id="CHEBI:61717"/>
    </ligand>
</feature>
<dbReference type="Pfam" id="PF01011">
    <property type="entry name" value="PQQ"/>
    <property type="match status" value="2"/>
</dbReference>
<reference evidence="16" key="2">
    <citation type="submission" date="2013-04" db="EMBL/GenBank/DDBJ databases">
        <title>Bisphenol A degrading Sphingobium sp. strain BiD32.</title>
        <authorList>
            <person name="Nielsen J.L."/>
            <person name="Zhou N.A."/>
            <person name="Kjeldal H."/>
        </authorList>
    </citation>
    <scope>NUCLEOTIDE SEQUENCE [LARGE SCALE GENOMIC DNA]</scope>
    <source>
        <strain evidence="16">BiD32</strain>
    </source>
</reference>
<feature type="binding site" evidence="12">
    <location>
        <position position="305"/>
    </location>
    <ligand>
        <name>Ca(2+)</name>
        <dbReference type="ChEBI" id="CHEBI:29108"/>
    </ligand>
</feature>
<dbReference type="RefSeq" id="WP_006960156.1">
    <property type="nucleotide sequence ID" value="NZ_CAVK010000152.1"/>
</dbReference>
<dbReference type="Gene3D" id="2.140.10.10">
    <property type="entry name" value="Quinoprotein alcohol dehydrogenase-like superfamily"/>
    <property type="match status" value="1"/>
</dbReference>
<sequence length="723" mass="77678">MRGAILALLALAGCAAGDKGGAGDDWPFTGGDVGGSHFSRLTDIDAGNIARLGLAWSHDLGTSRVQEATPVMVDGVMYTSGNLGRVYALDAATGASLWTFEPEVDMQANRSACCDQANRGVAVADGKVMVGALDGMLYALDAKSGAILWKVDTVTDHTRGYTSTGAPEVAGDLVIIGNAGAEYDTRGYVTAYRIADGKQAWRFFTVPHDPAAGPQENPALDAALKSWDKDSRWDIGGGGTVWDAINYDPAFDTVYIGVGNGGPYAIKTRSPKGGTNLYLSSIVALDRKTGAVKWHYQETPGDSWDFTATQPMVLADVEVDGKIRPAILHSPKNGYLFVIDRETGKPLRINPLVRTNWTKGFDKDGVAQMAPENVDYWNGPRIVYPASAGARNWYPAAYDPTRKLYFAHVLDMGNLMFGPPPGTPEQARRARALNVQTTLIFTPMLQQVLPTLPAAIRDQVEKLPEMQWVKDKPYSSELRAIDPLTGKAKWAVPTQGWQDRMGTLATASGLVFHGTIGGKLIVRDADTGKLLKEIDTGSSIMAAPMTYRVKGVQYVAVATGFGGGGWSYVPDYAAAYRYGNANRLLVFKLDGGPVKKPDPLPPLEVASAPPAQKPGVTPAMIAQGQGLFFQNCAICHSNQLRSTAPDLRRMQPATHEMFGAIVRDGLLLPGGMPRWDDLLSVQDVDAIHAWLIAEQGALRTRETKLKAAGKPLDAPSIAVMSNY</sequence>
<reference evidence="15 16" key="1">
    <citation type="submission" date="2013-03" db="EMBL/GenBank/DDBJ databases">
        <authorList>
            <person name="Le V."/>
        </authorList>
    </citation>
    <scope>NUCLEOTIDE SEQUENCE [LARGE SCALE GENOMIC DNA]</scope>
    <source>
        <strain evidence="15 16">BiD32</strain>
    </source>
</reference>
<feature type="binding site" evidence="11">
    <location>
        <begin position="392"/>
        <end position="393"/>
    </location>
    <ligand>
        <name>pyrroloquinoline quinone</name>
        <dbReference type="ChEBI" id="CHEBI:58442"/>
    </ligand>
</feature>
<dbReference type="PANTHER" id="PTHR32303">
    <property type="entry name" value="QUINOPROTEIN ALCOHOL DEHYDROGENASE (CYTOCHROME C)"/>
    <property type="match status" value="1"/>
</dbReference>
<keyword evidence="5 12" id="KW-0106">Calcium</keyword>
<evidence type="ECO:0000256" key="11">
    <source>
        <dbReference type="PIRSR" id="PIRSR617512-2"/>
    </source>
</evidence>
<evidence type="ECO:0000256" key="2">
    <source>
        <dbReference type="ARBA" id="ARBA00022617"/>
    </source>
</evidence>
<feature type="binding site" evidence="11">
    <location>
        <position position="67"/>
    </location>
    <ligand>
        <name>pyrroloquinoline quinone</name>
        <dbReference type="ChEBI" id="CHEBI:58442"/>
    </ligand>
</feature>
<dbReference type="GO" id="GO:0005509">
    <property type="term" value="F:calcium ion binding"/>
    <property type="evidence" value="ECO:0007669"/>
    <property type="project" value="InterPro"/>
</dbReference>
<dbReference type="InterPro" id="IPR001479">
    <property type="entry name" value="Quinoprotein_DH_CS"/>
</dbReference>
<dbReference type="GO" id="GO:0016614">
    <property type="term" value="F:oxidoreductase activity, acting on CH-OH group of donors"/>
    <property type="evidence" value="ECO:0007669"/>
    <property type="project" value="InterPro"/>
</dbReference>
<keyword evidence="7 15" id="KW-0560">Oxidoreductase</keyword>
<dbReference type="Proteomes" id="UP000013201">
    <property type="component" value="Unassembled WGS sequence"/>
</dbReference>